<sequence length="1249" mass="139426">MIRDDGYPEFLANQGGPFDHPKVRQLLKVLAGYSLEKTLTLAAGLCTVPRFQANTYRLELFVQAVVAGCRGKKTPTWQQLQTWLNFFVGDFEIVRLEDPPEDAFVLNVLTSVGDFRVLGGTWEAGEHAASLLIEAVGGLKLKNPGRFMATILALLRMSDAVAARAGLPRWHAEQSVSKRALSIGAKTPLTEWAKRVVFTVPELVELGIEPEHLSPLVLSPEAYSSLADQSNQESDLHRYPVLRVADSFILALPSAVTYTVRRFIVSVADELDLVGDLNSAMMNRVLSRLQEALRNSHRHPVANLDLPASVRSIGGWCVSIVIRVGQRRFLHFVVVAFGLQDIADSGYLHPRELSDSRSRQLLEHMDVVRKHLEDTQEVDSGHTFLMGGHLGEGVLWEVPQPRDRWTFSVARLADLEMLFRDQDDPSERLILMLNQQEALERQGVEMLFDNGLLNRYAFWLKQDFVTRIPEMRHDQGGMLQIATDYVTSYRVRRRRSVDEHCERLPMGKSTVVQRASSESVYWVKRDLDCYVSMDLLEEGVLAFCAPHRGSLVWVAMESNRGQRMDRAVFDLWEGLQLFVSRALELLVDDLTFVAPVVGVHIDFSAVLLRAAPEAEKSTKKALRTYIQAGGWTAQIEAEPGFLQNFDSVENRGEQYLLAEVIRALALVSHDLPRGRQLDCEALALRVLGGTGARILHVLRPSTQVEALLASDRRRIYRSPTEHLESRLREAFTWMQAPAKPVMLDAAASKERLNKAVEVKALALIARLRKFDRVAIIEELLRCNETLLKDAQRWKTTARAVRGLYGVDDGTRAARESDASRSQLQITLRALVEAAACEAVDIGGRRPDDFSTDELVGEMAALINLGRDSDVVHYGLSTQGILQFPNGSYELSAEVIAELSEPFHRATFGQGYASAAERYEEWAVYKPAPVDALDGSVFVEKAFVDAWAAEYGLSFESFRQIFGGLMDLGATRSSVVVRARASEIVEARASVGVTEADVAAFLRSFGLPRRSGWLAKAGLDNPKDVNPWRYERRLSVMLRPLIILDEGQGEFMYGVGVCRDALLYVMDSVADAAFDKDVFGSRAMRSWLGGRVAKLGAGFSAEVGALLESHGWKVRLEIKLTELGAPKNPNLGDIDVLAWRPDGRVMQIECKRLKASRTIAEIAQTCGRFRGNVGDHLHKHLRRSEWVRENQAKIAEFTGVDVDKLLVRQPMVVSRPVPFGYLSDLPIPASEIVQVDSLLNYVESWDRGAL</sequence>
<name>A0ABW7HDH4_9BURK</name>
<dbReference type="Proteomes" id="UP001606134">
    <property type="component" value="Unassembled WGS sequence"/>
</dbReference>
<dbReference type="EMBL" id="JBIGIC010000007">
    <property type="protein sequence ID" value="MFG6487958.1"/>
    <property type="molecule type" value="Genomic_DNA"/>
</dbReference>
<comment type="caution">
    <text evidence="1">The sequence shown here is derived from an EMBL/GenBank/DDBJ whole genome shotgun (WGS) entry which is preliminary data.</text>
</comment>
<evidence type="ECO:0000313" key="1">
    <source>
        <dbReference type="EMBL" id="MFG6487958.1"/>
    </source>
</evidence>
<keyword evidence="2" id="KW-1185">Reference proteome</keyword>
<organism evidence="1 2">
    <name type="scientific">Pelomonas candidula</name>
    <dbReference type="NCBI Taxonomy" id="3299025"/>
    <lineage>
        <taxon>Bacteria</taxon>
        <taxon>Pseudomonadati</taxon>
        <taxon>Pseudomonadota</taxon>
        <taxon>Betaproteobacteria</taxon>
        <taxon>Burkholderiales</taxon>
        <taxon>Sphaerotilaceae</taxon>
        <taxon>Roseateles</taxon>
    </lineage>
</organism>
<gene>
    <name evidence="1" type="ORF">ACG04R_14840</name>
</gene>
<evidence type="ECO:0008006" key="3">
    <source>
        <dbReference type="Google" id="ProtNLM"/>
    </source>
</evidence>
<dbReference type="RefSeq" id="WP_394411877.1">
    <property type="nucleotide sequence ID" value="NZ_JBIGIC010000007.1"/>
</dbReference>
<accession>A0ABW7HDH4</accession>
<protein>
    <recommendedName>
        <fullName evidence="3">Restriction endonuclease type IV Mrr domain-containing protein</fullName>
    </recommendedName>
</protein>
<evidence type="ECO:0000313" key="2">
    <source>
        <dbReference type="Proteomes" id="UP001606134"/>
    </source>
</evidence>
<proteinExistence type="predicted"/>
<reference evidence="1 2" key="1">
    <citation type="submission" date="2024-08" db="EMBL/GenBank/DDBJ databases">
        <authorList>
            <person name="Lu H."/>
        </authorList>
    </citation>
    <scope>NUCLEOTIDE SEQUENCE [LARGE SCALE GENOMIC DNA]</scope>
    <source>
        <strain evidence="1 2">BYS78W</strain>
    </source>
</reference>